<feature type="chain" id="PRO_5039465574" evidence="5">
    <location>
        <begin position="22"/>
        <end position="291"/>
    </location>
</feature>
<dbReference type="GO" id="GO:0016491">
    <property type="term" value="F:oxidoreductase activity"/>
    <property type="evidence" value="ECO:0007669"/>
    <property type="project" value="UniProtKB-KW"/>
</dbReference>
<dbReference type="InterPro" id="IPR051265">
    <property type="entry name" value="HIBADH-related_NP60_sf"/>
</dbReference>
<dbReference type="InterPro" id="IPR015815">
    <property type="entry name" value="HIBADH-related"/>
</dbReference>
<evidence type="ECO:0000256" key="4">
    <source>
        <dbReference type="PIRSR" id="PIRSR000103-1"/>
    </source>
</evidence>
<dbReference type="OrthoDB" id="3185659at2"/>
<dbReference type="InterPro" id="IPR029154">
    <property type="entry name" value="HIBADH-like_NADP-bd"/>
</dbReference>
<evidence type="ECO:0000256" key="5">
    <source>
        <dbReference type="SAM" id="SignalP"/>
    </source>
</evidence>
<dbReference type="Pfam" id="PF03446">
    <property type="entry name" value="NAD_binding_2"/>
    <property type="match status" value="1"/>
</dbReference>
<keyword evidence="3" id="KW-0520">NAD</keyword>
<evidence type="ECO:0000313" key="8">
    <source>
        <dbReference type="EMBL" id="REH43747.1"/>
    </source>
</evidence>
<dbReference type="GO" id="GO:0050661">
    <property type="term" value="F:NADP binding"/>
    <property type="evidence" value="ECO:0007669"/>
    <property type="project" value="InterPro"/>
</dbReference>
<evidence type="ECO:0000259" key="7">
    <source>
        <dbReference type="Pfam" id="PF14833"/>
    </source>
</evidence>
<feature type="signal peptide" evidence="5">
    <location>
        <begin position="1"/>
        <end position="21"/>
    </location>
</feature>
<feature type="active site" evidence="4">
    <location>
        <position position="171"/>
    </location>
</feature>
<dbReference type="InterPro" id="IPR013328">
    <property type="entry name" value="6PGD_dom2"/>
</dbReference>
<dbReference type="PANTHER" id="PTHR43580">
    <property type="entry name" value="OXIDOREDUCTASE GLYR1-RELATED"/>
    <property type="match status" value="1"/>
</dbReference>
<dbReference type="Gene3D" id="1.10.1040.10">
    <property type="entry name" value="N-(1-d-carboxylethyl)-l-norvaline Dehydrogenase, domain 2"/>
    <property type="match status" value="1"/>
</dbReference>
<evidence type="ECO:0000259" key="6">
    <source>
        <dbReference type="Pfam" id="PF03446"/>
    </source>
</evidence>
<dbReference type="GO" id="GO:0051287">
    <property type="term" value="F:NAD binding"/>
    <property type="evidence" value="ECO:0007669"/>
    <property type="project" value="InterPro"/>
</dbReference>
<dbReference type="InterPro" id="IPR036291">
    <property type="entry name" value="NAD(P)-bd_dom_sf"/>
</dbReference>
<dbReference type="SUPFAM" id="SSF51735">
    <property type="entry name" value="NAD(P)-binding Rossmann-fold domains"/>
    <property type="match status" value="1"/>
</dbReference>
<evidence type="ECO:0000256" key="3">
    <source>
        <dbReference type="ARBA" id="ARBA00023027"/>
    </source>
</evidence>
<keyword evidence="5" id="KW-0732">Signal</keyword>
<comment type="similarity">
    <text evidence="1">Belongs to the HIBADH-related family.</text>
</comment>
<keyword evidence="9" id="KW-1185">Reference proteome</keyword>
<feature type="domain" description="6-phosphogluconate dehydrogenase NADP-binding" evidence="6">
    <location>
        <begin position="5"/>
        <end position="162"/>
    </location>
</feature>
<evidence type="ECO:0000313" key="9">
    <source>
        <dbReference type="Proteomes" id="UP000256269"/>
    </source>
</evidence>
<dbReference type="InterPro" id="IPR006115">
    <property type="entry name" value="6PGDH_NADP-bd"/>
</dbReference>
<organism evidence="8 9">
    <name type="scientific">Kutzneria buriramensis</name>
    <dbReference type="NCBI Taxonomy" id="1045776"/>
    <lineage>
        <taxon>Bacteria</taxon>
        <taxon>Bacillati</taxon>
        <taxon>Actinomycetota</taxon>
        <taxon>Actinomycetes</taxon>
        <taxon>Pseudonocardiales</taxon>
        <taxon>Pseudonocardiaceae</taxon>
        <taxon>Kutzneria</taxon>
    </lineage>
</organism>
<evidence type="ECO:0000256" key="2">
    <source>
        <dbReference type="ARBA" id="ARBA00023002"/>
    </source>
</evidence>
<accession>A0A3E0HEW1</accession>
<dbReference type="RefSeq" id="WP_116177175.1">
    <property type="nucleotide sequence ID" value="NZ_CP144375.1"/>
</dbReference>
<dbReference type="Proteomes" id="UP000256269">
    <property type="component" value="Unassembled WGS sequence"/>
</dbReference>
<evidence type="ECO:0000256" key="1">
    <source>
        <dbReference type="ARBA" id="ARBA00009080"/>
    </source>
</evidence>
<dbReference type="AlphaFoldDB" id="A0A3E0HEW1"/>
<feature type="domain" description="3-hydroxyisobutyrate dehydrogenase-like NAD-binding" evidence="7">
    <location>
        <begin position="165"/>
        <end position="279"/>
    </location>
</feature>
<reference evidence="8 9" key="1">
    <citation type="submission" date="2018-08" db="EMBL/GenBank/DDBJ databases">
        <title>Genomic Encyclopedia of Archaeal and Bacterial Type Strains, Phase II (KMG-II): from individual species to whole genera.</title>
        <authorList>
            <person name="Goeker M."/>
        </authorList>
    </citation>
    <scope>NUCLEOTIDE SEQUENCE [LARGE SCALE GENOMIC DNA]</scope>
    <source>
        <strain evidence="8 9">DSM 45791</strain>
    </source>
</reference>
<keyword evidence="2" id="KW-0560">Oxidoreductase</keyword>
<dbReference type="InterPro" id="IPR008927">
    <property type="entry name" value="6-PGluconate_DH-like_C_sf"/>
</dbReference>
<comment type="caution">
    <text evidence="8">The sequence shown here is derived from an EMBL/GenBank/DDBJ whole genome shotgun (WGS) entry which is preliminary data.</text>
</comment>
<protein>
    <submittedName>
        <fullName evidence="8">3-hydroxyisobutyrate dehydrogenase</fullName>
    </submittedName>
</protein>
<dbReference type="PANTHER" id="PTHR43580:SF2">
    <property type="entry name" value="CYTOKINE-LIKE NUCLEAR FACTOR N-PAC"/>
    <property type="match status" value="1"/>
</dbReference>
<dbReference type="SUPFAM" id="SSF48179">
    <property type="entry name" value="6-phosphogluconate dehydrogenase C-terminal domain-like"/>
    <property type="match status" value="1"/>
</dbReference>
<dbReference type="Pfam" id="PF14833">
    <property type="entry name" value="NAD_binding_11"/>
    <property type="match status" value="1"/>
</dbReference>
<proteinExistence type="inferred from homology"/>
<dbReference type="PIRSF" id="PIRSF000103">
    <property type="entry name" value="HIBADH"/>
    <property type="match status" value="1"/>
</dbReference>
<gene>
    <name evidence="8" type="ORF">BCF44_109290</name>
</gene>
<dbReference type="EMBL" id="QUNO01000009">
    <property type="protein sequence ID" value="REH43747.1"/>
    <property type="molecule type" value="Genomic_DNA"/>
</dbReference>
<sequence length="291" mass="30277">MPARKVSVVGLGGMGSGLAHALVAKGFPVTVFNRTAAKAAPLAEAGATVVDSAAAAAKDAEVVLLSLSDEKAVEEVLFGEMAPVLAPGTTVVDTSTVSVAYAQEAARRLDGLGLKRVEACVIGNPMMAKAGQLRVFAAGRESDVDEVNDVLEAFTQEVRYLGPPGHATTLKLAFNLLLGLQTAALAETVQFAEGVGLDRVMLLDALDNSGWRSPVLSFRSQFMKTGDYTPAGFRTVLMHKDIKLAQDAVAVPLPLTGLAARRYEAAIAAGRGDEDAAVVADVRTSDLPGQF</sequence>
<dbReference type="Gene3D" id="3.40.50.720">
    <property type="entry name" value="NAD(P)-binding Rossmann-like Domain"/>
    <property type="match status" value="1"/>
</dbReference>
<name>A0A3E0HEW1_9PSEU</name>